<dbReference type="Pfam" id="PF00668">
    <property type="entry name" value="Condensation"/>
    <property type="match status" value="1"/>
</dbReference>
<sequence length="467" mass="51139">MTTTPHAAPRKTAAVEFTGRSGGSHPATWGQADLWQMIKEQRPDDFYQLPQILPVTAGRTVDDVLDCLSRLVSRHQSLRTTFSEDQHGGLRQMIHSEGSVPVHLREVSDETREQEEATSLMDGFMSSDPMLDRYFAPRFGVVCRDGLAKYLVIVCSHVVLDGRSERVLRAELEALLAATPAQRADVLVPVVHQPDEQARVEALTRSRRISQRSVAYWKTTLASAPSALLPDVDGDGRAPMWCGSLASEAIAEAEAELVGSAGLPSSALYLSATALAVGELLGQAAMTFRIPVSNRFDKALDRYVGNLAQSTMVIVDTGTGTFYDLVQRVDRDLMRAYFHARYDPGEMAEAVAEITSRRATPVDLWCLFNDTRSPATRRPAGRAKGGLRLPRAVAGGSASEVSWHLLHPSSRELKLNVRITEADGRSRLNIAANTSYLSRTTIEDALFAVERLVVKAARGDFRPEIGS</sequence>
<dbReference type="Proteomes" id="UP001596012">
    <property type="component" value="Unassembled WGS sequence"/>
</dbReference>
<evidence type="ECO:0000313" key="3">
    <source>
        <dbReference type="Proteomes" id="UP001596012"/>
    </source>
</evidence>
<dbReference type="PANTHER" id="PTHR45527:SF1">
    <property type="entry name" value="FATTY ACID SYNTHASE"/>
    <property type="match status" value="1"/>
</dbReference>
<organism evidence="2 3">
    <name type="scientific">Streptomyces xiangluensis</name>
    <dbReference type="NCBI Taxonomy" id="2665720"/>
    <lineage>
        <taxon>Bacteria</taxon>
        <taxon>Bacillati</taxon>
        <taxon>Actinomycetota</taxon>
        <taxon>Actinomycetes</taxon>
        <taxon>Kitasatosporales</taxon>
        <taxon>Streptomycetaceae</taxon>
        <taxon>Streptomyces</taxon>
    </lineage>
</organism>
<protein>
    <submittedName>
        <fullName evidence="2">Condensation domain-containing protein</fullName>
    </submittedName>
</protein>
<dbReference type="RefSeq" id="WP_386342045.1">
    <property type="nucleotide sequence ID" value="NZ_JBHSFG010000022.1"/>
</dbReference>
<gene>
    <name evidence="2" type="ORF">ACFPH6_14735</name>
</gene>
<feature type="domain" description="Condensation" evidence="1">
    <location>
        <begin position="28"/>
        <end position="453"/>
    </location>
</feature>
<dbReference type="SUPFAM" id="SSF52777">
    <property type="entry name" value="CoA-dependent acyltransferases"/>
    <property type="match status" value="2"/>
</dbReference>
<dbReference type="EMBL" id="JBHSFG010000022">
    <property type="protein sequence ID" value="MFC4465762.1"/>
    <property type="molecule type" value="Genomic_DNA"/>
</dbReference>
<dbReference type="InterPro" id="IPR001242">
    <property type="entry name" value="Condensation_dom"/>
</dbReference>
<comment type="caution">
    <text evidence="2">The sequence shown here is derived from an EMBL/GenBank/DDBJ whole genome shotgun (WGS) entry which is preliminary data.</text>
</comment>
<name>A0ABV8YKH3_9ACTN</name>
<proteinExistence type="predicted"/>
<keyword evidence="3" id="KW-1185">Reference proteome</keyword>
<dbReference type="PANTHER" id="PTHR45527">
    <property type="entry name" value="NONRIBOSOMAL PEPTIDE SYNTHETASE"/>
    <property type="match status" value="1"/>
</dbReference>
<evidence type="ECO:0000313" key="2">
    <source>
        <dbReference type="EMBL" id="MFC4465762.1"/>
    </source>
</evidence>
<reference evidence="3" key="1">
    <citation type="journal article" date="2019" name="Int. J. Syst. Evol. Microbiol.">
        <title>The Global Catalogue of Microorganisms (GCM) 10K type strain sequencing project: providing services to taxonomists for standard genome sequencing and annotation.</title>
        <authorList>
            <consortium name="The Broad Institute Genomics Platform"/>
            <consortium name="The Broad Institute Genome Sequencing Center for Infectious Disease"/>
            <person name="Wu L."/>
            <person name="Ma J."/>
        </authorList>
    </citation>
    <scope>NUCLEOTIDE SEQUENCE [LARGE SCALE GENOMIC DNA]</scope>
    <source>
        <strain evidence="3">DT43</strain>
    </source>
</reference>
<dbReference type="Gene3D" id="3.30.559.30">
    <property type="entry name" value="Nonribosomal peptide synthetase, condensation domain"/>
    <property type="match status" value="1"/>
</dbReference>
<dbReference type="Gene3D" id="3.30.559.10">
    <property type="entry name" value="Chloramphenicol acetyltransferase-like domain"/>
    <property type="match status" value="1"/>
</dbReference>
<dbReference type="InterPro" id="IPR023213">
    <property type="entry name" value="CAT-like_dom_sf"/>
</dbReference>
<evidence type="ECO:0000259" key="1">
    <source>
        <dbReference type="Pfam" id="PF00668"/>
    </source>
</evidence>
<accession>A0ABV8YKH3</accession>